<feature type="region of interest" description="Disordered" evidence="1">
    <location>
        <begin position="44"/>
        <end position="114"/>
    </location>
</feature>
<feature type="compositionally biased region" description="Polar residues" evidence="1">
    <location>
        <begin position="96"/>
        <end position="112"/>
    </location>
</feature>
<dbReference type="Proteomes" id="UP000467700">
    <property type="component" value="Unassembled WGS sequence"/>
</dbReference>
<evidence type="ECO:0000313" key="2">
    <source>
        <dbReference type="EMBL" id="CAA7264016.1"/>
    </source>
</evidence>
<comment type="caution">
    <text evidence="2">The sequence shown here is derived from an EMBL/GenBank/DDBJ whole genome shotgun (WGS) entry which is preliminary data.</text>
</comment>
<evidence type="ECO:0000256" key="1">
    <source>
        <dbReference type="SAM" id="MobiDB-lite"/>
    </source>
</evidence>
<sequence>MVPELNSCFQGRNTSGNPLDEHLVLDIKSSITAYFKPVVASRGATDDDVVTRGGERLPTQDTLEEHPEGDQKTTISDNEHDNGNIVDIAPAVPRSSVANRKANVNASSSPHDIQQVGVFDDAPSESEKESRTPYFNFIKGVVSCSWNLQLPTLASGHKRASSQTTSMAKARKIKQSVLNFPKTVSLPRHSVSTPEYQRKANPSRGRHHTSTQTILDRYYTPTPTSTGNVRVKGEFYSRTPQICEPLMNPQITGTFRRASGMTNRVTTVTTWSCVAPCTHLRQISS</sequence>
<organism evidence="2 3">
    <name type="scientific">Cyclocybe aegerita</name>
    <name type="common">Black poplar mushroom</name>
    <name type="synonym">Agrocybe aegerita</name>
    <dbReference type="NCBI Taxonomy" id="1973307"/>
    <lineage>
        <taxon>Eukaryota</taxon>
        <taxon>Fungi</taxon>
        <taxon>Dikarya</taxon>
        <taxon>Basidiomycota</taxon>
        <taxon>Agaricomycotina</taxon>
        <taxon>Agaricomycetes</taxon>
        <taxon>Agaricomycetidae</taxon>
        <taxon>Agaricales</taxon>
        <taxon>Agaricineae</taxon>
        <taxon>Bolbitiaceae</taxon>
        <taxon>Cyclocybe</taxon>
    </lineage>
</organism>
<accession>A0A8S0WBI5</accession>
<feature type="region of interest" description="Disordered" evidence="1">
    <location>
        <begin position="184"/>
        <end position="210"/>
    </location>
</feature>
<name>A0A8S0WBI5_CYCAE</name>
<gene>
    <name evidence="2" type="ORF">AAE3_LOCUS6276</name>
</gene>
<proteinExistence type="predicted"/>
<keyword evidence="3" id="KW-1185">Reference proteome</keyword>
<feature type="compositionally biased region" description="Basic and acidic residues" evidence="1">
    <location>
        <begin position="63"/>
        <end position="82"/>
    </location>
</feature>
<evidence type="ECO:0000313" key="3">
    <source>
        <dbReference type="Proteomes" id="UP000467700"/>
    </source>
</evidence>
<protein>
    <submittedName>
        <fullName evidence="2">Uncharacterized protein</fullName>
    </submittedName>
</protein>
<dbReference type="OrthoDB" id="10635888at2759"/>
<reference evidence="2 3" key="1">
    <citation type="submission" date="2020-01" db="EMBL/GenBank/DDBJ databases">
        <authorList>
            <person name="Gupta K D."/>
        </authorList>
    </citation>
    <scope>NUCLEOTIDE SEQUENCE [LARGE SCALE GENOMIC DNA]</scope>
</reference>
<dbReference type="EMBL" id="CACVBS010000042">
    <property type="protein sequence ID" value="CAA7264016.1"/>
    <property type="molecule type" value="Genomic_DNA"/>
</dbReference>
<dbReference type="AlphaFoldDB" id="A0A8S0WBI5"/>